<evidence type="ECO:0000313" key="4">
    <source>
        <dbReference type="WBParaSite" id="TASK_0000155501-mRNA-1"/>
    </source>
</evidence>
<dbReference type="AlphaFoldDB" id="A0A0R3VVW9"/>
<feature type="compositionally biased region" description="Basic and acidic residues" evidence="1">
    <location>
        <begin position="1"/>
        <end position="16"/>
    </location>
</feature>
<keyword evidence="3" id="KW-1185">Reference proteome</keyword>
<proteinExistence type="predicted"/>
<protein>
    <submittedName>
        <fullName evidence="2 4">Uncharacterized protein</fullName>
    </submittedName>
</protein>
<reference evidence="2 3" key="2">
    <citation type="submission" date="2018-11" db="EMBL/GenBank/DDBJ databases">
        <authorList>
            <consortium name="Pathogen Informatics"/>
        </authorList>
    </citation>
    <scope>NUCLEOTIDE SEQUENCE [LARGE SCALE GENOMIC DNA]</scope>
</reference>
<gene>
    <name evidence="2" type="ORF">TASK_LOCUS1556</name>
</gene>
<evidence type="ECO:0000313" key="3">
    <source>
        <dbReference type="Proteomes" id="UP000282613"/>
    </source>
</evidence>
<name>A0A0R3VVW9_TAEAS</name>
<evidence type="ECO:0000256" key="1">
    <source>
        <dbReference type="SAM" id="MobiDB-lite"/>
    </source>
</evidence>
<organism evidence="4">
    <name type="scientific">Taenia asiatica</name>
    <name type="common">Asian tapeworm</name>
    <dbReference type="NCBI Taxonomy" id="60517"/>
    <lineage>
        <taxon>Eukaryota</taxon>
        <taxon>Metazoa</taxon>
        <taxon>Spiralia</taxon>
        <taxon>Lophotrochozoa</taxon>
        <taxon>Platyhelminthes</taxon>
        <taxon>Cestoda</taxon>
        <taxon>Eucestoda</taxon>
        <taxon>Cyclophyllidea</taxon>
        <taxon>Taeniidae</taxon>
        <taxon>Taenia</taxon>
    </lineage>
</organism>
<dbReference type="Proteomes" id="UP000282613">
    <property type="component" value="Unassembled WGS sequence"/>
</dbReference>
<feature type="region of interest" description="Disordered" evidence="1">
    <location>
        <begin position="1"/>
        <end position="28"/>
    </location>
</feature>
<accession>A0A0R3VVW9</accession>
<dbReference type="EMBL" id="UYRS01000439">
    <property type="protein sequence ID" value="VDK23242.1"/>
    <property type="molecule type" value="Genomic_DNA"/>
</dbReference>
<dbReference type="WBParaSite" id="TASK_0000155501-mRNA-1">
    <property type="protein sequence ID" value="TASK_0000155501-mRNA-1"/>
    <property type="gene ID" value="TASK_0000155501"/>
</dbReference>
<feature type="region of interest" description="Disordered" evidence="1">
    <location>
        <begin position="55"/>
        <end position="81"/>
    </location>
</feature>
<sequence length="81" mass="8654">MNPTEIDHTDHDHAEVETNSPGVRAVEASRGVGMDIPVVLDDKLEADPICRAAISSSYSSPSSSMQSGQLPSGNFNQPRVF</sequence>
<reference evidence="4" key="1">
    <citation type="submission" date="2017-02" db="UniProtKB">
        <authorList>
            <consortium name="WormBaseParasite"/>
        </authorList>
    </citation>
    <scope>IDENTIFICATION</scope>
</reference>
<feature type="compositionally biased region" description="Low complexity" evidence="1">
    <location>
        <begin position="55"/>
        <end position="73"/>
    </location>
</feature>
<evidence type="ECO:0000313" key="2">
    <source>
        <dbReference type="EMBL" id="VDK23242.1"/>
    </source>
</evidence>